<protein>
    <submittedName>
        <fullName evidence="2">Uncharacterized protein</fullName>
    </submittedName>
</protein>
<comment type="caution">
    <text evidence="2">The sequence shown here is derived from an EMBL/GenBank/DDBJ whole genome shotgun (WGS) entry which is preliminary data.</text>
</comment>
<feature type="transmembrane region" description="Helical" evidence="1">
    <location>
        <begin position="31"/>
        <end position="53"/>
    </location>
</feature>
<organism evidence="2 3">
    <name type="scientific">Niastella populi</name>
    <dbReference type="NCBI Taxonomy" id="550983"/>
    <lineage>
        <taxon>Bacteria</taxon>
        <taxon>Pseudomonadati</taxon>
        <taxon>Bacteroidota</taxon>
        <taxon>Chitinophagia</taxon>
        <taxon>Chitinophagales</taxon>
        <taxon>Chitinophagaceae</taxon>
        <taxon>Niastella</taxon>
    </lineage>
</organism>
<dbReference type="EMBL" id="LWBP01000232">
    <property type="protein sequence ID" value="OQP48886.1"/>
    <property type="molecule type" value="Genomic_DNA"/>
</dbReference>
<dbReference type="STRING" id="550983.A4R26_07210"/>
<dbReference type="Proteomes" id="UP000192276">
    <property type="component" value="Unassembled WGS sequence"/>
</dbReference>
<dbReference type="AlphaFoldDB" id="A0A1V9ERZ2"/>
<feature type="transmembrane region" description="Helical" evidence="1">
    <location>
        <begin position="6"/>
        <end position="24"/>
    </location>
</feature>
<evidence type="ECO:0000313" key="2">
    <source>
        <dbReference type="EMBL" id="OQP48886.1"/>
    </source>
</evidence>
<keyword evidence="3" id="KW-1185">Reference proteome</keyword>
<dbReference type="OrthoDB" id="1442927at2"/>
<sequence length="181" mass="20495">MLTFILITVGFIIIFGVLLLLGIVKKSRKAVYFSLLFFLFALCTGIYTGYLFARKAYHVVRTAENPLQRSGMEIYTALMGKPETNCVTVTNSKDQYVPKLDCCIWLEFTVCPTELKRIIAKQPYRRDSMGLPSYGSAPAWFTPQKLGAGAIALYYSPDPNHAYSLYFSKDSTHAYYCDMLD</sequence>
<keyword evidence="1" id="KW-0812">Transmembrane</keyword>
<keyword evidence="1" id="KW-0472">Membrane</keyword>
<reference evidence="3" key="1">
    <citation type="submission" date="2016-04" db="EMBL/GenBank/DDBJ databases">
        <authorList>
            <person name="Chen L."/>
            <person name="Zhuang W."/>
            <person name="Wang G."/>
        </authorList>
    </citation>
    <scope>NUCLEOTIDE SEQUENCE [LARGE SCALE GENOMIC DNA]</scope>
    <source>
        <strain evidence="3">208</strain>
    </source>
</reference>
<dbReference type="RefSeq" id="WP_081170275.1">
    <property type="nucleotide sequence ID" value="NZ_LWBP01000232.1"/>
</dbReference>
<keyword evidence="1" id="KW-1133">Transmembrane helix</keyword>
<name>A0A1V9ERZ2_9BACT</name>
<evidence type="ECO:0000256" key="1">
    <source>
        <dbReference type="SAM" id="Phobius"/>
    </source>
</evidence>
<gene>
    <name evidence="2" type="ORF">A4R26_07210</name>
</gene>
<proteinExistence type="predicted"/>
<evidence type="ECO:0000313" key="3">
    <source>
        <dbReference type="Proteomes" id="UP000192276"/>
    </source>
</evidence>
<accession>A0A1V9ERZ2</accession>